<protein>
    <submittedName>
        <fullName evidence="2">Uncharacterized protein</fullName>
    </submittedName>
</protein>
<feature type="region of interest" description="Disordered" evidence="1">
    <location>
        <begin position="281"/>
        <end position="426"/>
    </location>
</feature>
<organism evidence="2 3">
    <name type="scientific">Fistulina hepatica ATCC 64428</name>
    <dbReference type="NCBI Taxonomy" id="1128425"/>
    <lineage>
        <taxon>Eukaryota</taxon>
        <taxon>Fungi</taxon>
        <taxon>Dikarya</taxon>
        <taxon>Basidiomycota</taxon>
        <taxon>Agaricomycotina</taxon>
        <taxon>Agaricomycetes</taxon>
        <taxon>Agaricomycetidae</taxon>
        <taxon>Agaricales</taxon>
        <taxon>Fistulinaceae</taxon>
        <taxon>Fistulina</taxon>
    </lineage>
</organism>
<dbReference type="Proteomes" id="UP000054144">
    <property type="component" value="Unassembled WGS sequence"/>
</dbReference>
<name>A0A0D7A294_9AGAR</name>
<evidence type="ECO:0000256" key="1">
    <source>
        <dbReference type="SAM" id="MobiDB-lite"/>
    </source>
</evidence>
<dbReference type="AlphaFoldDB" id="A0A0D7A294"/>
<feature type="region of interest" description="Disordered" evidence="1">
    <location>
        <begin position="463"/>
        <end position="562"/>
    </location>
</feature>
<feature type="compositionally biased region" description="Low complexity" evidence="1">
    <location>
        <begin position="326"/>
        <end position="339"/>
    </location>
</feature>
<feature type="compositionally biased region" description="Low complexity" evidence="1">
    <location>
        <begin position="348"/>
        <end position="376"/>
    </location>
</feature>
<proteinExistence type="predicted"/>
<accession>A0A0D7A294</accession>
<keyword evidence="3" id="KW-1185">Reference proteome</keyword>
<sequence>MDGAVFDSFSSNIEDENVSASGRRLPHCGTCGTRTFGHRAAKVGGRVFGSRQRVKYIYGRRVCPPPTGDNDSCPFPLILSREQCAGPWINEDPRNQTRPARPAAIFSFPSTPPTTPTRRPSRTSVQHADRHSGSNVSVTWPDPPPAYSNSNNGSVFLQSSHARSPLRRPVLPPSPPLTPQRNPNDPGRRSMWQILAARASSSNGGRRSSSPLPAYHPQTPSPNYEETTIGCQTRAIDVADATLPRIRHVETPPVERPVVGPRATQEISSQAFNNIFSRLSSSPASAAGSSNTASDETANISGLAGRSTERGAGRFSLPLDSFDDTPPIASDASPIPSGPTSIRSNAHLSSFRLRPSSPSTSSSVAASTASATIRVSPNNGVTPPAPSRDPDAPCSSRPPPPQVAAERTSPTLVPVPGVRSPPPVLPIDGQELSDVISKEARALGLNLRAFRYIASDGANEGPSVPIASSSQGQHSASSNTLETERPVHGLPRRGGIRSAAAPASQTSATTTLESAQVREEGDTAGMVAPDNIASRVGAETSRGGDNVNTSNGDTTRAPIPSSIAPLADVEDTAIRCAAQDSADAYVTSLDENTKRVLEDLPTGCVQADNESELLGEESKANDGPAQTDDQEPERVDLVGDSDDDSLSDDEEQQERQWSLPLYIVVPVVVSLLSLMTP</sequence>
<evidence type="ECO:0000313" key="3">
    <source>
        <dbReference type="Proteomes" id="UP000054144"/>
    </source>
</evidence>
<gene>
    <name evidence="2" type="ORF">FISHEDRAFT_61334</name>
</gene>
<feature type="compositionally biased region" description="Low complexity" evidence="1">
    <location>
        <begin position="196"/>
        <end position="210"/>
    </location>
</feature>
<feature type="compositionally biased region" description="Acidic residues" evidence="1">
    <location>
        <begin position="639"/>
        <end position="652"/>
    </location>
</feature>
<feature type="compositionally biased region" description="Polar residues" evidence="1">
    <location>
        <begin position="147"/>
        <end position="162"/>
    </location>
</feature>
<feature type="compositionally biased region" description="Low complexity" evidence="1">
    <location>
        <begin position="467"/>
        <end position="478"/>
    </location>
</feature>
<feature type="compositionally biased region" description="Low complexity" evidence="1">
    <location>
        <begin position="281"/>
        <end position="294"/>
    </location>
</feature>
<reference evidence="2 3" key="1">
    <citation type="journal article" date="2015" name="Fungal Genet. Biol.">
        <title>Evolution of novel wood decay mechanisms in Agaricales revealed by the genome sequences of Fistulina hepatica and Cylindrobasidium torrendii.</title>
        <authorList>
            <person name="Floudas D."/>
            <person name="Held B.W."/>
            <person name="Riley R."/>
            <person name="Nagy L.G."/>
            <person name="Koehler G."/>
            <person name="Ransdell A.S."/>
            <person name="Younus H."/>
            <person name="Chow J."/>
            <person name="Chiniquy J."/>
            <person name="Lipzen A."/>
            <person name="Tritt A."/>
            <person name="Sun H."/>
            <person name="Haridas S."/>
            <person name="LaButti K."/>
            <person name="Ohm R.A."/>
            <person name="Kues U."/>
            <person name="Blanchette R.A."/>
            <person name="Grigoriev I.V."/>
            <person name="Minto R.E."/>
            <person name="Hibbett D.S."/>
        </authorList>
    </citation>
    <scope>NUCLEOTIDE SEQUENCE [LARGE SCALE GENOMIC DNA]</scope>
    <source>
        <strain evidence="2 3">ATCC 64428</strain>
    </source>
</reference>
<feature type="region of interest" description="Disordered" evidence="1">
    <location>
        <begin position="611"/>
        <end position="655"/>
    </location>
</feature>
<dbReference type="EMBL" id="KN882061">
    <property type="protein sequence ID" value="KIY45162.1"/>
    <property type="molecule type" value="Genomic_DNA"/>
</dbReference>
<feature type="region of interest" description="Disordered" evidence="1">
    <location>
        <begin position="103"/>
        <end position="226"/>
    </location>
</feature>
<evidence type="ECO:0000313" key="2">
    <source>
        <dbReference type="EMBL" id="KIY45162.1"/>
    </source>
</evidence>
<feature type="compositionally biased region" description="Low complexity" evidence="1">
    <location>
        <begin position="498"/>
        <end position="511"/>
    </location>
</feature>